<keyword evidence="6" id="KW-0964">Secreted</keyword>
<evidence type="ECO:0000256" key="3">
    <source>
        <dbReference type="ARBA" id="ARBA00010260"/>
    </source>
</evidence>
<keyword evidence="7 16" id="KW-0336">GPI-anchor</keyword>
<keyword evidence="5" id="KW-1003">Cell membrane</keyword>
<organism evidence="17 18">
    <name type="scientific">Ranitomeya imitator</name>
    <name type="common">mimic poison frog</name>
    <dbReference type="NCBI Taxonomy" id="111125"/>
    <lineage>
        <taxon>Eukaryota</taxon>
        <taxon>Metazoa</taxon>
        <taxon>Chordata</taxon>
        <taxon>Craniata</taxon>
        <taxon>Vertebrata</taxon>
        <taxon>Euteleostomi</taxon>
        <taxon>Amphibia</taxon>
        <taxon>Batrachia</taxon>
        <taxon>Anura</taxon>
        <taxon>Neobatrachia</taxon>
        <taxon>Hyloidea</taxon>
        <taxon>Dendrobatidae</taxon>
        <taxon>Dendrobatinae</taxon>
        <taxon>Ranitomeya</taxon>
    </lineage>
</organism>
<keyword evidence="8" id="KW-0732">Signal</keyword>
<comment type="function">
    <text evidence="16">Cell surface proteoglycan.</text>
</comment>
<gene>
    <name evidence="17" type="ORF">RIMI_LOCUS1683446</name>
</gene>
<evidence type="ECO:0000256" key="2">
    <source>
        <dbReference type="ARBA" id="ARBA00004609"/>
    </source>
</evidence>
<keyword evidence="14 16" id="KW-0449">Lipoprotein</keyword>
<evidence type="ECO:0000256" key="13">
    <source>
        <dbReference type="ARBA" id="ARBA00023207"/>
    </source>
</evidence>
<evidence type="ECO:0000256" key="12">
    <source>
        <dbReference type="ARBA" id="ARBA00023180"/>
    </source>
</evidence>
<keyword evidence="11" id="KW-1015">Disulfide bond</keyword>
<reference evidence="17" key="1">
    <citation type="submission" date="2023-07" db="EMBL/GenBank/DDBJ databases">
        <authorList>
            <person name="Stuckert A."/>
        </authorList>
    </citation>
    <scope>NUCLEOTIDE SEQUENCE</scope>
</reference>
<dbReference type="PANTHER" id="PTHR10822:SF8">
    <property type="entry name" value="GLYPICAN-1"/>
    <property type="match status" value="1"/>
</dbReference>
<evidence type="ECO:0000256" key="15">
    <source>
        <dbReference type="RuleBase" id="RU003518"/>
    </source>
</evidence>
<evidence type="ECO:0000256" key="8">
    <source>
        <dbReference type="ARBA" id="ARBA00022729"/>
    </source>
</evidence>
<comment type="similarity">
    <text evidence="3 15">Belongs to the glypican family.</text>
</comment>
<name>A0ABN9KSI3_9NEOB</name>
<evidence type="ECO:0000313" key="18">
    <source>
        <dbReference type="Proteomes" id="UP001176940"/>
    </source>
</evidence>
<keyword evidence="18" id="KW-1185">Reference proteome</keyword>
<dbReference type="PANTHER" id="PTHR10822">
    <property type="entry name" value="GLYPICAN"/>
    <property type="match status" value="1"/>
</dbReference>
<evidence type="ECO:0000256" key="10">
    <source>
        <dbReference type="ARBA" id="ARBA00023136"/>
    </source>
</evidence>
<evidence type="ECO:0000256" key="11">
    <source>
        <dbReference type="ARBA" id="ARBA00023157"/>
    </source>
</evidence>
<evidence type="ECO:0000256" key="1">
    <source>
        <dbReference type="ARBA" id="ARBA00004239"/>
    </source>
</evidence>
<evidence type="ECO:0000256" key="5">
    <source>
        <dbReference type="ARBA" id="ARBA00022475"/>
    </source>
</evidence>
<comment type="subcellular location">
    <subcellularLocation>
        <location evidence="2 16">Cell membrane</location>
        <topology evidence="2 16">Lipid-anchor</topology>
        <topology evidence="2 16">GPI-anchor</topology>
    </subcellularLocation>
    <subcellularLocation>
        <location evidence="1">Secreted</location>
        <location evidence="1">Extracellular space</location>
    </subcellularLocation>
</comment>
<dbReference type="InterPro" id="IPR001863">
    <property type="entry name" value="Glypican"/>
</dbReference>
<comment type="caution">
    <text evidence="17">The sequence shown here is derived from an EMBL/GenBank/DDBJ whole genome shotgun (WGS) entry which is preliminary data.</text>
</comment>
<keyword evidence="9 16" id="KW-0654">Proteoglycan</keyword>
<dbReference type="Proteomes" id="UP001176940">
    <property type="component" value="Unassembled WGS sequence"/>
</dbReference>
<evidence type="ECO:0000256" key="16">
    <source>
        <dbReference type="RuleBase" id="RU003519"/>
    </source>
</evidence>
<keyword evidence="10 16" id="KW-0472">Membrane</keyword>
<dbReference type="Pfam" id="PF01153">
    <property type="entry name" value="Glypican"/>
    <property type="match status" value="1"/>
</dbReference>
<dbReference type="EMBL" id="CAUEEQ010002224">
    <property type="protein sequence ID" value="CAJ0922132.1"/>
    <property type="molecule type" value="Genomic_DNA"/>
</dbReference>
<evidence type="ECO:0000313" key="17">
    <source>
        <dbReference type="EMBL" id="CAJ0922132.1"/>
    </source>
</evidence>
<evidence type="ECO:0000256" key="9">
    <source>
        <dbReference type="ARBA" id="ARBA00022974"/>
    </source>
</evidence>
<evidence type="ECO:0000256" key="4">
    <source>
        <dbReference type="ARBA" id="ARBA00014714"/>
    </source>
</evidence>
<evidence type="ECO:0000256" key="7">
    <source>
        <dbReference type="ARBA" id="ARBA00022622"/>
    </source>
</evidence>
<evidence type="ECO:0000256" key="14">
    <source>
        <dbReference type="ARBA" id="ARBA00023288"/>
    </source>
</evidence>
<protein>
    <recommendedName>
        <fullName evidence="4">Glypican-1</fullName>
    </recommendedName>
</protein>
<proteinExistence type="inferred from homology"/>
<keyword evidence="13 16" id="KW-0357">Heparan sulfate</keyword>
<accession>A0ABN9KSI3</accession>
<sequence>MLCGGELTGRNSVAYGDVYFHKFSEFPESARISVSYCEHLRICPQGYTCCTTEMEENFANISKMEFDNSLRESSLSVQGLLFTQNRNFDRYFLDLFNKSEQILMDTFPNLYGELYTQNDGKIFRDLYIELRQYYRGSGVNLEEALTEFWSHLLERVFKTQNSQFTFSYEYLDCLAKQYDQLKPFGDIPREMKLKATRAFIAARSFVQGLGAAADIVRKVTQTFLLYANPNIVPFGK</sequence>
<evidence type="ECO:0000256" key="6">
    <source>
        <dbReference type="ARBA" id="ARBA00022525"/>
    </source>
</evidence>
<keyword evidence="12" id="KW-0325">Glycoprotein</keyword>